<dbReference type="InterPro" id="IPR000644">
    <property type="entry name" value="CBS_dom"/>
</dbReference>
<dbReference type="InterPro" id="IPR051257">
    <property type="entry name" value="Diverse_CBS-Domain"/>
</dbReference>
<evidence type="ECO:0000256" key="2">
    <source>
        <dbReference type="PROSITE-ProRule" id="PRU00703"/>
    </source>
</evidence>
<accession>A0ABS5A5G4</accession>
<dbReference type="EMBL" id="JAGIOO010000001">
    <property type="protein sequence ID" value="MBP2471838.1"/>
    <property type="molecule type" value="Genomic_DNA"/>
</dbReference>
<comment type="caution">
    <text evidence="4">The sequence shown here is derived from an EMBL/GenBank/DDBJ whole genome shotgun (WGS) entry which is preliminary data.</text>
</comment>
<dbReference type="PANTHER" id="PTHR43080:SF29">
    <property type="entry name" value="OS02G0818000 PROTEIN"/>
    <property type="match status" value="1"/>
</dbReference>
<name>A0ABS5A5G4_9PSEU</name>
<dbReference type="Gene3D" id="3.10.580.10">
    <property type="entry name" value="CBS-domain"/>
    <property type="match status" value="1"/>
</dbReference>
<dbReference type="PROSITE" id="PS51371">
    <property type="entry name" value="CBS"/>
    <property type="match status" value="2"/>
</dbReference>
<protein>
    <submittedName>
        <fullName evidence="4">CBS domain-containing protein</fullName>
    </submittedName>
</protein>
<dbReference type="RefSeq" id="WP_086786243.1">
    <property type="nucleotide sequence ID" value="NZ_JAGIOO010000001.1"/>
</dbReference>
<evidence type="ECO:0000313" key="5">
    <source>
        <dbReference type="Proteomes" id="UP001519363"/>
    </source>
</evidence>
<gene>
    <name evidence="4" type="ORF">JOF53_000710</name>
</gene>
<keyword evidence="5" id="KW-1185">Reference proteome</keyword>
<dbReference type="InterPro" id="IPR046342">
    <property type="entry name" value="CBS_dom_sf"/>
</dbReference>
<sequence>MRIAEIMTEPAVCVRPDTPLAEAAELLAGYGFAMLPVVDAEERLVGVLGEVDVLGELLDRPAHPHRLPAERTVAEVMATDVVTAMPGADTAEVMRDLLASGHRSLPVVREGEVVGVVSRRDLLAPARRDAEAIAQDVRHRLSGYSRDSRDWGVEVNGHEVTVSEVTTNPDALFVLSALVGEVPGVDSLRIRRARR</sequence>
<reference evidence="4 5" key="1">
    <citation type="submission" date="2021-03" db="EMBL/GenBank/DDBJ databases">
        <title>Sequencing the genomes of 1000 actinobacteria strains.</title>
        <authorList>
            <person name="Klenk H.-P."/>
        </authorList>
    </citation>
    <scope>NUCLEOTIDE SEQUENCE [LARGE SCALE GENOMIC DNA]</scope>
    <source>
        <strain evidence="4 5">DSM 44580</strain>
    </source>
</reference>
<feature type="domain" description="CBS" evidence="3">
    <location>
        <begin position="77"/>
        <end position="133"/>
    </location>
</feature>
<evidence type="ECO:0000256" key="1">
    <source>
        <dbReference type="ARBA" id="ARBA00023122"/>
    </source>
</evidence>
<dbReference type="Pfam" id="PF00571">
    <property type="entry name" value="CBS"/>
    <property type="match status" value="2"/>
</dbReference>
<evidence type="ECO:0000313" key="4">
    <source>
        <dbReference type="EMBL" id="MBP2471838.1"/>
    </source>
</evidence>
<evidence type="ECO:0000259" key="3">
    <source>
        <dbReference type="PROSITE" id="PS51371"/>
    </source>
</evidence>
<keyword evidence="1 2" id="KW-0129">CBS domain</keyword>
<feature type="domain" description="CBS" evidence="3">
    <location>
        <begin position="7"/>
        <end position="65"/>
    </location>
</feature>
<dbReference type="SMART" id="SM00116">
    <property type="entry name" value="CBS"/>
    <property type="match status" value="2"/>
</dbReference>
<dbReference type="SUPFAM" id="SSF54631">
    <property type="entry name" value="CBS-domain pair"/>
    <property type="match status" value="1"/>
</dbReference>
<dbReference type="PANTHER" id="PTHR43080">
    <property type="entry name" value="CBS DOMAIN-CONTAINING PROTEIN CBSX3, MITOCHONDRIAL"/>
    <property type="match status" value="1"/>
</dbReference>
<proteinExistence type="predicted"/>
<organism evidence="4 5">
    <name type="scientific">Crossiella equi</name>
    <dbReference type="NCBI Taxonomy" id="130796"/>
    <lineage>
        <taxon>Bacteria</taxon>
        <taxon>Bacillati</taxon>
        <taxon>Actinomycetota</taxon>
        <taxon>Actinomycetes</taxon>
        <taxon>Pseudonocardiales</taxon>
        <taxon>Pseudonocardiaceae</taxon>
        <taxon>Crossiella</taxon>
    </lineage>
</organism>
<dbReference type="Proteomes" id="UP001519363">
    <property type="component" value="Unassembled WGS sequence"/>
</dbReference>